<sequence>MLKKISICLAWFIHRALNNRSKRFLALPRIDRPSTHYMAVVSTAFTSQLADCLQKTFSLRLLTRTHLFTSPFLVWVLGLTSWFSCVKFEMRGLSVANIADKTATGLSWLSIRTEGWTIWDEAETTSQPRPTWKPVSVDKLSKKPRPRSRAASPSSVPPASKRSLLQRFSHYVCDACQGLGHTNINLSGLVRGIALSKILHTKPRMPSATGSETWRWEVFWHEVKSFVNNYWERFLDYIGAKLSGFKSMAQSLQISIEFRMKSWPASRLRSLETLPYELPEKILRCLDYIVTNLFGFESTAQSFQISDNEFLIKPRATSTLGSLEALPYELRDNILRCIPDFTDLMSLVQASPVFLRMYLENKKSLLAGHLKMSLDTGVMTDALALQKASTLRVDKSVDRDKVQEQLNNYKNLRDRDGSTIGEPIDGYSEDAVLGMFLFWHTYARPLTVHFARLFLCRFDPQRPPIFTHLSPTENTRLLRALYRFELYSCLFGGESRHLQLNYKEEEVLKHFFCLFRPWEVEEIFSVYTLVHDEMTTRLRVMEKNLFHAVTNEFALAGGAASWGLRGFDSALRDVNFYSMITIRPGNQWTPGYGYMENVLGQGPQRLRRRSGITEHDLAQDRGDPLPYVGESESEPPYGWVLVCNEKYLNAYGGDVRKPSPRDWGYVFWDRWRLIEFKGDRKLKSTSWVPGAGV</sequence>
<proteinExistence type="predicted"/>
<gene>
    <name evidence="2" type="ORF">QC761_208910</name>
</gene>
<evidence type="ECO:0000313" key="2">
    <source>
        <dbReference type="EMBL" id="KAK4646249.1"/>
    </source>
</evidence>
<feature type="region of interest" description="Disordered" evidence="1">
    <location>
        <begin position="124"/>
        <end position="161"/>
    </location>
</feature>
<keyword evidence="3" id="KW-1185">Reference proteome</keyword>
<dbReference type="GeneID" id="87896111"/>
<name>A0ABR0FQV1_9PEZI</name>
<protein>
    <recommendedName>
        <fullName evidence="4">F-box domain-containing protein</fullName>
    </recommendedName>
</protein>
<evidence type="ECO:0000313" key="3">
    <source>
        <dbReference type="Proteomes" id="UP001322138"/>
    </source>
</evidence>
<comment type="caution">
    <text evidence="2">The sequence shown here is derived from an EMBL/GenBank/DDBJ whole genome shotgun (WGS) entry which is preliminary data.</text>
</comment>
<feature type="compositionally biased region" description="Low complexity" evidence="1">
    <location>
        <begin position="149"/>
        <end position="161"/>
    </location>
</feature>
<organism evidence="2 3">
    <name type="scientific">Podospora bellae-mahoneyi</name>
    <dbReference type="NCBI Taxonomy" id="2093777"/>
    <lineage>
        <taxon>Eukaryota</taxon>
        <taxon>Fungi</taxon>
        <taxon>Dikarya</taxon>
        <taxon>Ascomycota</taxon>
        <taxon>Pezizomycotina</taxon>
        <taxon>Sordariomycetes</taxon>
        <taxon>Sordariomycetidae</taxon>
        <taxon>Sordariales</taxon>
        <taxon>Podosporaceae</taxon>
        <taxon>Podospora</taxon>
    </lineage>
</organism>
<reference evidence="2 3" key="1">
    <citation type="journal article" date="2023" name="bioRxiv">
        <title>High-quality genome assemblies of four members of thePodospora anserinaspecies complex.</title>
        <authorList>
            <person name="Ament-Velasquez S.L."/>
            <person name="Vogan A.A."/>
            <person name="Wallerman O."/>
            <person name="Hartmann F."/>
            <person name="Gautier V."/>
            <person name="Silar P."/>
            <person name="Giraud T."/>
            <person name="Johannesson H."/>
        </authorList>
    </citation>
    <scope>NUCLEOTIDE SEQUENCE [LARGE SCALE GENOMIC DNA]</scope>
    <source>
        <strain evidence="2 3">CBS 112042</strain>
    </source>
</reference>
<dbReference type="RefSeq" id="XP_062735225.1">
    <property type="nucleotide sequence ID" value="XM_062876629.1"/>
</dbReference>
<dbReference type="EMBL" id="JAFFGZ010000004">
    <property type="protein sequence ID" value="KAK4646249.1"/>
    <property type="molecule type" value="Genomic_DNA"/>
</dbReference>
<evidence type="ECO:0008006" key="4">
    <source>
        <dbReference type="Google" id="ProtNLM"/>
    </source>
</evidence>
<accession>A0ABR0FQV1</accession>
<evidence type="ECO:0000256" key="1">
    <source>
        <dbReference type="SAM" id="MobiDB-lite"/>
    </source>
</evidence>
<dbReference type="Proteomes" id="UP001322138">
    <property type="component" value="Unassembled WGS sequence"/>
</dbReference>